<dbReference type="Pfam" id="PF00582">
    <property type="entry name" value="Usp"/>
    <property type="match status" value="1"/>
</dbReference>
<comment type="similarity">
    <text evidence="1">Belongs to the universal stress protein A family.</text>
</comment>
<feature type="domain" description="UspA" evidence="2">
    <location>
        <begin position="1"/>
        <end position="146"/>
    </location>
</feature>
<dbReference type="Gene3D" id="3.40.50.620">
    <property type="entry name" value="HUPs"/>
    <property type="match status" value="1"/>
</dbReference>
<dbReference type="PRINTS" id="PR01438">
    <property type="entry name" value="UNVRSLSTRESS"/>
</dbReference>
<gene>
    <name evidence="3" type="ORF">U0042_08300</name>
</gene>
<dbReference type="SUPFAM" id="SSF52402">
    <property type="entry name" value="Adenine nucleotide alpha hydrolases-like"/>
    <property type="match status" value="1"/>
</dbReference>
<evidence type="ECO:0000313" key="4">
    <source>
        <dbReference type="Proteomes" id="UP001325479"/>
    </source>
</evidence>
<evidence type="ECO:0000313" key="3">
    <source>
        <dbReference type="EMBL" id="WQD79668.1"/>
    </source>
</evidence>
<dbReference type="EMBL" id="CP139965">
    <property type="protein sequence ID" value="WQD79668.1"/>
    <property type="molecule type" value="Genomic_DNA"/>
</dbReference>
<dbReference type="PANTHER" id="PTHR46268:SF6">
    <property type="entry name" value="UNIVERSAL STRESS PROTEIN UP12"/>
    <property type="match status" value="1"/>
</dbReference>
<protein>
    <submittedName>
        <fullName evidence="3">Universal stress protein</fullName>
    </submittedName>
</protein>
<dbReference type="InterPro" id="IPR014729">
    <property type="entry name" value="Rossmann-like_a/b/a_fold"/>
</dbReference>
<dbReference type="InterPro" id="IPR006016">
    <property type="entry name" value="UspA"/>
</dbReference>
<accession>A0ABZ0WQW3</accession>
<sequence>MYQKILVAVDGSESSKRALNEAVRMASLGKGSVHCVYVVDKSALFTYAGYYDPVALLDAFRRDGTEALEAAGKAVAAAGLAGDTELVETESAGDDVAACLQRCAQRYGAELVVMGTHGRRGVRRVVLGSVAERFLRFSSCPVLLVRSDDVEKAAKS</sequence>
<organism evidence="3 4">
    <name type="scientific">Paraburkholderia kururiensis</name>
    <dbReference type="NCBI Taxonomy" id="984307"/>
    <lineage>
        <taxon>Bacteria</taxon>
        <taxon>Pseudomonadati</taxon>
        <taxon>Pseudomonadota</taxon>
        <taxon>Betaproteobacteria</taxon>
        <taxon>Burkholderiales</taxon>
        <taxon>Burkholderiaceae</taxon>
        <taxon>Paraburkholderia</taxon>
    </lineage>
</organism>
<dbReference type="InterPro" id="IPR006015">
    <property type="entry name" value="Universal_stress_UspA"/>
</dbReference>
<dbReference type="CDD" id="cd00293">
    <property type="entry name" value="USP-like"/>
    <property type="match status" value="1"/>
</dbReference>
<dbReference type="Proteomes" id="UP001325479">
    <property type="component" value="Chromosome"/>
</dbReference>
<dbReference type="PANTHER" id="PTHR46268">
    <property type="entry name" value="STRESS RESPONSE PROTEIN NHAX"/>
    <property type="match status" value="1"/>
</dbReference>
<name>A0ABZ0WQW3_9BURK</name>
<evidence type="ECO:0000259" key="2">
    <source>
        <dbReference type="Pfam" id="PF00582"/>
    </source>
</evidence>
<proteinExistence type="inferred from homology"/>
<evidence type="ECO:0000256" key="1">
    <source>
        <dbReference type="ARBA" id="ARBA00008791"/>
    </source>
</evidence>
<keyword evidence="4" id="KW-1185">Reference proteome</keyword>
<dbReference type="RefSeq" id="WP_114810536.1">
    <property type="nucleotide sequence ID" value="NZ_CP139965.1"/>
</dbReference>
<reference evidence="3 4" key="1">
    <citation type="submission" date="2023-12" db="EMBL/GenBank/DDBJ databases">
        <title>Genome sequencing and assembly of bacterial species from a model synthetic community.</title>
        <authorList>
            <person name="Hogle S.L."/>
        </authorList>
    </citation>
    <scope>NUCLEOTIDE SEQUENCE [LARGE SCALE GENOMIC DNA]</scope>
    <source>
        <strain evidence="3 4">HAMBI 2494</strain>
    </source>
</reference>